<dbReference type="Pfam" id="PF13462">
    <property type="entry name" value="Thioredoxin_4"/>
    <property type="match status" value="1"/>
</dbReference>
<keyword evidence="7" id="KW-0812">Transmembrane</keyword>
<keyword evidence="7" id="KW-1133">Transmembrane helix</keyword>
<dbReference type="PANTHER" id="PTHR13887:SF14">
    <property type="entry name" value="DISULFIDE BOND FORMATION PROTEIN D"/>
    <property type="match status" value="1"/>
</dbReference>
<dbReference type="Gene3D" id="3.40.30.10">
    <property type="entry name" value="Glutaredoxin"/>
    <property type="match status" value="1"/>
</dbReference>
<evidence type="ECO:0000256" key="6">
    <source>
        <dbReference type="SAM" id="MobiDB-lite"/>
    </source>
</evidence>
<dbReference type="InterPro" id="IPR036249">
    <property type="entry name" value="Thioredoxin-like_sf"/>
</dbReference>
<sequence length="255" mass="26846">MAQSNKLSKTERREAARKEAERLRKIQAAKEKRSRRILILVVAAVLALIIAAVVVIAIQANRTLLSDFEGPTPDGSDLHGGIPVGADGAGSRNEGAPELDVYLDFMCPHCGSFEQVNGEDLAQAAADGEVTVIYHPVSYLGEYSARAASAFAEVANSAPENAVDFMNALFANQPTEGGSGLTDEQIAEIAVEAGVPQDVVDTFGDGTYAEWVQVASDQARRDGASGTPTVMLDGDEWGGNWSNPGELLSAVQEAG</sequence>
<keyword evidence="5" id="KW-0676">Redox-active center</keyword>
<dbReference type="PANTHER" id="PTHR13887">
    <property type="entry name" value="GLUTATHIONE S-TRANSFERASE KAPPA"/>
    <property type="match status" value="1"/>
</dbReference>
<feature type="transmembrane region" description="Helical" evidence="7">
    <location>
        <begin position="37"/>
        <end position="58"/>
    </location>
</feature>
<evidence type="ECO:0000259" key="8">
    <source>
        <dbReference type="Pfam" id="PF13462"/>
    </source>
</evidence>
<comment type="caution">
    <text evidence="9">The sequence shown here is derived from an EMBL/GenBank/DDBJ whole genome shotgun (WGS) entry which is preliminary data.</text>
</comment>
<evidence type="ECO:0000256" key="1">
    <source>
        <dbReference type="ARBA" id="ARBA00005791"/>
    </source>
</evidence>
<feature type="domain" description="Thioredoxin-like fold" evidence="8">
    <location>
        <begin position="96"/>
        <end position="240"/>
    </location>
</feature>
<evidence type="ECO:0000256" key="7">
    <source>
        <dbReference type="SAM" id="Phobius"/>
    </source>
</evidence>
<protein>
    <submittedName>
        <fullName evidence="9">DsbA family protein</fullName>
    </submittedName>
</protein>
<keyword evidence="3" id="KW-0560">Oxidoreductase</keyword>
<reference evidence="9" key="1">
    <citation type="journal article" date="2021" name="PeerJ">
        <title>Extensive microbial diversity within the chicken gut microbiome revealed by metagenomics and culture.</title>
        <authorList>
            <person name="Gilroy R."/>
            <person name="Ravi A."/>
            <person name="Getino M."/>
            <person name="Pursley I."/>
            <person name="Horton D.L."/>
            <person name="Alikhan N.F."/>
            <person name="Baker D."/>
            <person name="Gharbi K."/>
            <person name="Hall N."/>
            <person name="Watson M."/>
            <person name="Adriaenssens E.M."/>
            <person name="Foster-Nyarko E."/>
            <person name="Jarju S."/>
            <person name="Secka A."/>
            <person name="Antonio M."/>
            <person name="Oren A."/>
            <person name="Chaudhuri R.R."/>
            <person name="La Ragione R."/>
            <person name="Hildebrand F."/>
            <person name="Pallen M.J."/>
        </authorList>
    </citation>
    <scope>NUCLEOTIDE SEQUENCE</scope>
    <source>
        <strain evidence="9">ChiGjej4B4-7305</strain>
    </source>
</reference>
<evidence type="ECO:0000256" key="3">
    <source>
        <dbReference type="ARBA" id="ARBA00023002"/>
    </source>
</evidence>
<keyword evidence="7" id="KW-0472">Membrane</keyword>
<dbReference type="SUPFAM" id="SSF52833">
    <property type="entry name" value="Thioredoxin-like"/>
    <property type="match status" value="1"/>
</dbReference>
<evidence type="ECO:0000256" key="5">
    <source>
        <dbReference type="ARBA" id="ARBA00023284"/>
    </source>
</evidence>
<name>A0A9D2EBH7_9MICO</name>
<keyword evidence="4" id="KW-1015">Disulfide bond</keyword>
<reference evidence="9" key="2">
    <citation type="submission" date="2021-04" db="EMBL/GenBank/DDBJ databases">
        <authorList>
            <person name="Gilroy R."/>
        </authorList>
    </citation>
    <scope>NUCLEOTIDE SEQUENCE</scope>
    <source>
        <strain evidence="9">ChiGjej4B4-7305</strain>
    </source>
</reference>
<evidence type="ECO:0000256" key="2">
    <source>
        <dbReference type="ARBA" id="ARBA00022729"/>
    </source>
</evidence>
<evidence type="ECO:0000256" key="4">
    <source>
        <dbReference type="ARBA" id="ARBA00023157"/>
    </source>
</evidence>
<keyword evidence="2" id="KW-0732">Signal</keyword>
<dbReference type="AlphaFoldDB" id="A0A9D2EBH7"/>
<proteinExistence type="inferred from homology"/>
<evidence type="ECO:0000313" key="9">
    <source>
        <dbReference type="EMBL" id="HIZ34332.1"/>
    </source>
</evidence>
<dbReference type="GO" id="GO:0016491">
    <property type="term" value="F:oxidoreductase activity"/>
    <property type="evidence" value="ECO:0007669"/>
    <property type="project" value="UniProtKB-KW"/>
</dbReference>
<organism evidence="9 10">
    <name type="scientific">Candidatus Ruania gallistercoris</name>
    <dbReference type="NCBI Taxonomy" id="2838746"/>
    <lineage>
        <taxon>Bacteria</taxon>
        <taxon>Bacillati</taxon>
        <taxon>Actinomycetota</taxon>
        <taxon>Actinomycetes</taxon>
        <taxon>Micrococcales</taxon>
        <taxon>Ruaniaceae</taxon>
        <taxon>Ruania</taxon>
    </lineage>
</organism>
<comment type="similarity">
    <text evidence="1">Belongs to the thioredoxin family. DsbA subfamily.</text>
</comment>
<dbReference type="Proteomes" id="UP000824037">
    <property type="component" value="Unassembled WGS sequence"/>
</dbReference>
<dbReference type="InterPro" id="IPR012336">
    <property type="entry name" value="Thioredoxin-like_fold"/>
</dbReference>
<accession>A0A9D2EBH7</accession>
<dbReference type="EMBL" id="DXBY01000021">
    <property type="protein sequence ID" value="HIZ34332.1"/>
    <property type="molecule type" value="Genomic_DNA"/>
</dbReference>
<feature type="region of interest" description="Disordered" evidence="6">
    <location>
        <begin position="70"/>
        <end position="92"/>
    </location>
</feature>
<evidence type="ECO:0000313" key="10">
    <source>
        <dbReference type="Proteomes" id="UP000824037"/>
    </source>
</evidence>
<gene>
    <name evidence="9" type="ORF">H9815_01030</name>
</gene>